<dbReference type="RefSeq" id="WP_015234444.1">
    <property type="nucleotide sequence ID" value="NC_019793.1"/>
</dbReference>
<keyword evidence="4 10" id="KW-0547">Nucleotide-binding</keyword>
<organism evidence="12 13">
    <name type="scientific">Deinococcus peraridilitoris (strain DSM 19664 / LMG 22246 / CIP 109416 / KR-200)</name>
    <dbReference type="NCBI Taxonomy" id="937777"/>
    <lineage>
        <taxon>Bacteria</taxon>
        <taxon>Thermotogati</taxon>
        <taxon>Deinococcota</taxon>
        <taxon>Deinococci</taxon>
        <taxon>Deinococcales</taxon>
        <taxon>Deinococcaceae</taxon>
        <taxon>Deinococcus</taxon>
    </lineage>
</organism>
<dbReference type="InterPro" id="IPR025501">
    <property type="entry name" value="MinD_FleN"/>
</dbReference>
<dbReference type="GO" id="GO:0051782">
    <property type="term" value="P:negative regulation of cell division"/>
    <property type="evidence" value="ECO:0007669"/>
    <property type="project" value="TreeGrafter"/>
</dbReference>
<protein>
    <recommendedName>
        <fullName evidence="2">Septum site-determining protein MinD</fullName>
    </recommendedName>
    <alternativeName>
        <fullName evidence="9">Cell division inhibitor MinD</fullName>
    </alternativeName>
</protein>
<keyword evidence="7" id="KW-0131">Cell cycle</keyword>
<dbReference type="PATRIC" id="fig|937777.3.peg.542"/>
<evidence type="ECO:0000313" key="12">
    <source>
        <dbReference type="EMBL" id="AFZ66134.1"/>
    </source>
</evidence>
<feature type="domain" description="CobQ/CobB/MinD/ParA nucleotide binding" evidence="11">
    <location>
        <begin position="6"/>
        <end position="211"/>
    </location>
</feature>
<keyword evidence="13" id="KW-1185">Reference proteome</keyword>
<name>K9ZY74_DEIPD</name>
<dbReference type="GO" id="GO:0005829">
    <property type="term" value="C:cytosol"/>
    <property type="evidence" value="ECO:0007669"/>
    <property type="project" value="TreeGrafter"/>
</dbReference>
<evidence type="ECO:0000313" key="13">
    <source>
        <dbReference type="Proteomes" id="UP000010467"/>
    </source>
</evidence>
<dbReference type="OrthoDB" id="9773088at2"/>
<evidence type="ECO:0000256" key="8">
    <source>
        <dbReference type="ARBA" id="ARBA00025436"/>
    </source>
</evidence>
<feature type="binding site" evidence="10">
    <location>
        <begin position="12"/>
        <end position="19"/>
    </location>
    <ligand>
        <name>ATP</name>
        <dbReference type="ChEBI" id="CHEBI:30616"/>
    </ligand>
</feature>
<dbReference type="Gene3D" id="3.40.50.300">
    <property type="entry name" value="P-loop containing nucleotide triphosphate hydrolases"/>
    <property type="match status" value="1"/>
</dbReference>
<dbReference type="PANTHER" id="PTHR43384:SF6">
    <property type="entry name" value="SEPTUM SITE-DETERMINING PROTEIN MIND HOMOLOG, CHLOROPLASTIC"/>
    <property type="match status" value="1"/>
</dbReference>
<proteinExistence type="inferred from homology"/>
<dbReference type="GO" id="GO:0009898">
    <property type="term" value="C:cytoplasmic side of plasma membrane"/>
    <property type="evidence" value="ECO:0007669"/>
    <property type="project" value="TreeGrafter"/>
</dbReference>
<accession>K9ZY74</accession>
<keyword evidence="5 10" id="KW-0067">ATP-binding</keyword>
<dbReference type="HOGENOM" id="CLU_037612_0_1_0"/>
<dbReference type="GO" id="GO:0000917">
    <property type="term" value="P:division septum assembly"/>
    <property type="evidence" value="ECO:0007669"/>
    <property type="project" value="UniProtKB-KW"/>
</dbReference>
<dbReference type="InterPro" id="IPR010223">
    <property type="entry name" value="MinD"/>
</dbReference>
<dbReference type="STRING" id="937777.Deipe_0539"/>
<gene>
    <name evidence="12" type="ordered locus">Deipe_0539</name>
</gene>
<keyword evidence="3" id="KW-0132">Cell division</keyword>
<evidence type="ECO:0000256" key="6">
    <source>
        <dbReference type="ARBA" id="ARBA00023210"/>
    </source>
</evidence>
<evidence type="ECO:0000259" key="11">
    <source>
        <dbReference type="Pfam" id="PF01656"/>
    </source>
</evidence>
<evidence type="ECO:0000256" key="3">
    <source>
        <dbReference type="ARBA" id="ARBA00022618"/>
    </source>
</evidence>
<dbReference type="FunFam" id="3.40.50.300:FF:000068">
    <property type="entry name" value="Site-determining protein"/>
    <property type="match status" value="1"/>
</dbReference>
<keyword evidence="6" id="KW-0717">Septation</keyword>
<dbReference type="PIRSF" id="PIRSF003092">
    <property type="entry name" value="MinD"/>
    <property type="match status" value="1"/>
</dbReference>
<evidence type="ECO:0000256" key="4">
    <source>
        <dbReference type="ARBA" id="ARBA00022741"/>
    </source>
</evidence>
<evidence type="ECO:0000256" key="10">
    <source>
        <dbReference type="PIRSR" id="PIRSR003092-1"/>
    </source>
</evidence>
<dbReference type="InterPro" id="IPR050625">
    <property type="entry name" value="ParA/MinD_ATPase"/>
</dbReference>
<dbReference type="CDD" id="cd02036">
    <property type="entry name" value="MinD"/>
    <property type="match status" value="1"/>
</dbReference>
<dbReference type="InterPro" id="IPR027417">
    <property type="entry name" value="P-loop_NTPase"/>
</dbReference>
<evidence type="ECO:0000256" key="9">
    <source>
        <dbReference type="ARBA" id="ARBA00032845"/>
    </source>
</evidence>
<dbReference type="InterPro" id="IPR002586">
    <property type="entry name" value="CobQ/CobB/MinD/ParA_Nub-bd_dom"/>
</dbReference>
<dbReference type="Proteomes" id="UP000010467">
    <property type="component" value="Chromosome"/>
</dbReference>
<dbReference type="NCBIfam" id="TIGR01968">
    <property type="entry name" value="minD_bact"/>
    <property type="match status" value="1"/>
</dbReference>
<evidence type="ECO:0000256" key="5">
    <source>
        <dbReference type="ARBA" id="ARBA00022840"/>
    </source>
</evidence>
<dbReference type="PANTHER" id="PTHR43384">
    <property type="entry name" value="SEPTUM SITE-DETERMINING PROTEIN MIND HOMOLOG, CHLOROPLASTIC-RELATED"/>
    <property type="match status" value="1"/>
</dbReference>
<comment type="function">
    <text evidence="8">ATPase required for the correct placement of the division site. Cell division inhibitors MinC and MinD act in concert to form an inhibitor capable of blocking formation of the polar Z ring septums. Rapidly oscillates between the poles of the cell to destabilize FtsZ filaments that have formed before they mature into polar Z rings.</text>
</comment>
<dbReference type="SUPFAM" id="SSF52540">
    <property type="entry name" value="P-loop containing nucleoside triphosphate hydrolases"/>
    <property type="match status" value="1"/>
</dbReference>
<dbReference type="EMBL" id="CP003382">
    <property type="protein sequence ID" value="AFZ66134.1"/>
    <property type="molecule type" value="Genomic_DNA"/>
</dbReference>
<dbReference type="GO" id="GO:0005524">
    <property type="term" value="F:ATP binding"/>
    <property type="evidence" value="ECO:0007669"/>
    <property type="project" value="UniProtKB-KW"/>
</dbReference>
<evidence type="ECO:0000256" key="7">
    <source>
        <dbReference type="ARBA" id="ARBA00023306"/>
    </source>
</evidence>
<dbReference type="KEGG" id="dpd:Deipe_0539"/>
<dbReference type="eggNOG" id="COG2894">
    <property type="taxonomic scope" value="Bacteria"/>
</dbReference>
<dbReference type="GO" id="GO:0016887">
    <property type="term" value="F:ATP hydrolysis activity"/>
    <property type="evidence" value="ECO:0007669"/>
    <property type="project" value="InterPro"/>
</dbReference>
<evidence type="ECO:0000256" key="2">
    <source>
        <dbReference type="ARBA" id="ARBA00016887"/>
    </source>
</evidence>
<dbReference type="AlphaFoldDB" id="K9ZY74"/>
<dbReference type="Pfam" id="PF01656">
    <property type="entry name" value="CbiA"/>
    <property type="match status" value="1"/>
</dbReference>
<evidence type="ECO:0000256" key="1">
    <source>
        <dbReference type="ARBA" id="ARBA00010257"/>
    </source>
</evidence>
<reference evidence="13" key="1">
    <citation type="submission" date="2012-03" db="EMBL/GenBank/DDBJ databases">
        <title>Complete sequence of chromosome of Deinococcus peraridilitoris DSM 19664.</title>
        <authorList>
            <person name="Lucas S."/>
            <person name="Copeland A."/>
            <person name="Lapidus A."/>
            <person name="Glavina del Rio T."/>
            <person name="Dalin E."/>
            <person name="Tice H."/>
            <person name="Bruce D."/>
            <person name="Goodwin L."/>
            <person name="Pitluck S."/>
            <person name="Peters L."/>
            <person name="Mikhailova N."/>
            <person name="Lu M."/>
            <person name="Kyrpides N."/>
            <person name="Mavromatis K."/>
            <person name="Ivanova N."/>
            <person name="Brettin T."/>
            <person name="Detter J.C."/>
            <person name="Han C."/>
            <person name="Larimer F."/>
            <person name="Land M."/>
            <person name="Hauser L."/>
            <person name="Markowitz V."/>
            <person name="Cheng J.-F."/>
            <person name="Hugenholtz P."/>
            <person name="Woyke T."/>
            <person name="Wu D."/>
            <person name="Pukall R."/>
            <person name="Steenblock K."/>
            <person name="Brambilla E."/>
            <person name="Klenk H.-P."/>
            <person name="Eisen J.A."/>
        </authorList>
    </citation>
    <scope>NUCLEOTIDE SEQUENCE [LARGE SCALE GENOMIC DNA]</scope>
    <source>
        <strain evidence="13">DSM 19664 / LMG 22246 / CIP 109416 / KR-200</strain>
    </source>
</reference>
<sequence>MNAKVIVVTSGKGGVGKTTTTANIGAGLAKLGEKVAVIDVDVGLRNLDVVMGLESRVVFDLIDVIEGKCRLRQALIRDKRVESLYLLPASQTRDKDALDADKMQTAVRALLEEEGFDRILIDSPAGIESGFRTAAAPAEGALVVVNPEVSSVRDADRIIGLLEAQQVREIRLVINRLRPKMVASGNMLSEADVLDILGVKPIGIVPEDEGILVSTNIGEPAVLGSSRAGQAFLNTARRIHGEDVPFMKLEEDRGFMAALRRLFGGAAS</sequence>
<comment type="similarity">
    <text evidence="1">Belongs to the ParA family. MinD subfamily.</text>
</comment>